<feature type="domain" description="Protein kinase" evidence="2">
    <location>
        <begin position="409"/>
        <end position="673"/>
    </location>
</feature>
<gene>
    <name evidence="3" type="ORF">P691DRAFT_775840</name>
</gene>
<dbReference type="InterPro" id="IPR051681">
    <property type="entry name" value="Ser/Thr_Kinases-Pseudokinases"/>
</dbReference>
<dbReference type="InterPro" id="IPR027417">
    <property type="entry name" value="P-loop_NTPase"/>
</dbReference>
<dbReference type="GO" id="GO:0004674">
    <property type="term" value="F:protein serine/threonine kinase activity"/>
    <property type="evidence" value="ECO:0007669"/>
    <property type="project" value="TreeGrafter"/>
</dbReference>
<evidence type="ECO:0000256" key="1">
    <source>
        <dbReference type="ARBA" id="ARBA00008171"/>
    </source>
</evidence>
<dbReference type="CDD" id="cd00882">
    <property type="entry name" value="Ras_like_GTPase"/>
    <property type="match status" value="1"/>
</dbReference>
<keyword evidence="3" id="KW-0808">Transferase</keyword>
<dbReference type="InterPro" id="IPR001245">
    <property type="entry name" value="Ser-Thr/Tyr_kinase_cat_dom"/>
</dbReference>
<dbReference type="SUPFAM" id="SSF52540">
    <property type="entry name" value="P-loop containing nucleoside triphosphate hydrolases"/>
    <property type="match status" value="1"/>
</dbReference>
<dbReference type="EMBL" id="MU151184">
    <property type="protein sequence ID" value="KAF9447814.1"/>
    <property type="molecule type" value="Genomic_DNA"/>
</dbReference>
<dbReference type="Pfam" id="PF01926">
    <property type="entry name" value="MMR_HSR1"/>
    <property type="match status" value="1"/>
</dbReference>
<dbReference type="Proteomes" id="UP000807342">
    <property type="component" value="Unassembled WGS sequence"/>
</dbReference>
<evidence type="ECO:0000313" key="4">
    <source>
        <dbReference type="Proteomes" id="UP000807342"/>
    </source>
</evidence>
<dbReference type="PRINTS" id="PR00109">
    <property type="entry name" value="TYRKINASE"/>
</dbReference>
<accession>A0A9P5XB61</accession>
<comment type="similarity">
    <text evidence="1">Belongs to the protein kinase superfamily. TKL Ser/Thr protein kinase family. ROCO subfamily.</text>
</comment>
<dbReference type="InterPro" id="IPR000719">
    <property type="entry name" value="Prot_kinase_dom"/>
</dbReference>
<keyword evidence="4" id="KW-1185">Reference proteome</keyword>
<dbReference type="Gene3D" id="1.10.510.10">
    <property type="entry name" value="Transferase(Phosphotransferase) domain 1"/>
    <property type="match status" value="1"/>
</dbReference>
<dbReference type="PANTHER" id="PTHR44329:SF214">
    <property type="entry name" value="PROTEIN KINASE DOMAIN-CONTAINING PROTEIN"/>
    <property type="match status" value="1"/>
</dbReference>
<name>A0A9P5XB61_9AGAR</name>
<dbReference type="Pfam" id="PF00069">
    <property type="entry name" value="Pkinase"/>
    <property type="match status" value="1"/>
</dbReference>
<dbReference type="SUPFAM" id="SSF56112">
    <property type="entry name" value="Protein kinase-like (PK-like)"/>
    <property type="match status" value="1"/>
</dbReference>
<organism evidence="3 4">
    <name type="scientific">Macrolepiota fuliginosa MF-IS2</name>
    <dbReference type="NCBI Taxonomy" id="1400762"/>
    <lineage>
        <taxon>Eukaryota</taxon>
        <taxon>Fungi</taxon>
        <taxon>Dikarya</taxon>
        <taxon>Basidiomycota</taxon>
        <taxon>Agaricomycotina</taxon>
        <taxon>Agaricomycetes</taxon>
        <taxon>Agaricomycetidae</taxon>
        <taxon>Agaricales</taxon>
        <taxon>Agaricineae</taxon>
        <taxon>Agaricaceae</taxon>
        <taxon>Macrolepiota</taxon>
    </lineage>
</organism>
<sequence length="723" mass="81765">MTITSEHTHTESVDISQLTQEDVIIVVMGPTGAGKSTFIQTTTGRANGVGHSLASCTSKVSAVRMRFSDNSSIVLVDTPGFDNTCFSNLEILNIIAEWLKNVRQQDLGLSGILYLHRILDHMGGTLLKDLAMFKKLCGEDFFEQVSLITTMWPEVGGGEQEACIVMEEELMKEHWAEMIARGSRISRFENTKTSAWSILDPIIVAKSNRQPTPGILQLQRELVDQNKNLRDTEAGKQPYGLVEELIKRQNDLLSRTKTEFAQTADPAIIKALLDELSQFRRDREQAVKDKRQPESTSFGKIRQLINNFKLRPAPRRPEKVPTPTDQQQDQELLASLILDIIVDKERRAVLLTELQSSGEAKYIIEVIDDILHGANMLRTDEWKRILSLLRELARIACVFPRCYNLKGVQYDTKPFEAGGFADIYRGRYKGKSICLKIVRVSAYQGDEPQLLSAYAEELALWAHLSHPNVLPLYGVYVDSRIQWPCLVSPWMENGNLCDFLKKDHPRDLRMLLVSDIVNGLCYLHELGIVHCDLKGQNVLVSSDKRAVIADFGISHVATSAIGTASFKGTINWSAPELFDVIVGEVVDGKDYPRPTTASDIWSFGCVFTRRIPFYQVHRKETLMAILMKGVAIPLRPPPDDPDHVEDEMWDLMKKCWNYVPQDRPTCKQLQSFFEGLNLPDNRPRTPAGSKDGHTIWRARKAESKEEADYQRALEILTRIQQST</sequence>
<dbReference type="PANTHER" id="PTHR44329">
    <property type="entry name" value="SERINE/THREONINE-PROTEIN KINASE TNNI3K-RELATED"/>
    <property type="match status" value="1"/>
</dbReference>
<reference evidence="3" key="1">
    <citation type="submission" date="2020-11" db="EMBL/GenBank/DDBJ databases">
        <authorList>
            <consortium name="DOE Joint Genome Institute"/>
            <person name="Ahrendt S."/>
            <person name="Riley R."/>
            <person name="Andreopoulos W."/>
            <person name="Labutti K."/>
            <person name="Pangilinan J."/>
            <person name="Ruiz-Duenas F.J."/>
            <person name="Barrasa J.M."/>
            <person name="Sanchez-Garcia M."/>
            <person name="Camarero S."/>
            <person name="Miyauchi S."/>
            <person name="Serrano A."/>
            <person name="Linde D."/>
            <person name="Babiker R."/>
            <person name="Drula E."/>
            <person name="Ayuso-Fernandez I."/>
            <person name="Pacheco R."/>
            <person name="Padilla G."/>
            <person name="Ferreira P."/>
            <person name="Barriuso J."/>
            <person name="Kellner H."/>
            <person name="Castanera R."/>
            <person name="Alfaro M."/>
            <person name="Ramirez L."/>
            <person name="Pisabarro A.G."/>
            <person name="Kuo A."/>
            <person name="Tritt A."/>
            <person name="Lipzen A."/>
            <person name="He G."/>
            <person name="Yan M."/>
            <person name="Ng V."/>
            <person name="Cullen D."/>
            <person name="Martin F."/>
            <person name="Rosso M.-N."/>
            <person name="Henrissat B."/>
            <person name="Hibbett D."/>
            <person name="Martinez A.T."/>
            <person name="Grigoriev I.V."/>
        </authorList>
    </citation>
    <scope>NUCLEOTIDE SEQUENCE</scope>
    <source>
        <strain evidence="3">MF-IS2</strain>
    </source>
</reference>
<evidence type="ECO:0000259" key="2">
    <source>
        <dbReference type="PROSITE" id="PS50011"/>
    </source>
</evidence>
<evidence type="ECO:0000313" key="3">
    <source>
        <dbReference type="EMBL" id="KAF9447814.1"/>
    </source>
</evidence>
<proteinExistence type="inferred from homology"/>
<dbReference type="InterPro" id="IPR008271">
    <property type="entry name" value="Ser/Thr_kinase_AS"/>
</dbReference>
<dbReference type="PROSITE" id="PS50011">
    <property type="entry name" value="PROTEIN_KINASE_DOM"/>
    <property type="match status" value="1"/>
</dbReference>
<dbReference type="Gene3D" id="3.40.50.300">
    <property type="entry name" value="P-loop containing nucleotide triphosphate hydrolases"/>
    <property type="match status" value="1"/>
</dbReference>
<protein>
    <submittedName>
        <fullName evidence="3">Kinase-like protein</fullName>
    </submittedName>
</protein>
<dbReference type="AlphaFoldDB" id="A0A9P5XB61"/>
<dbReference type="InterPro" id="IPR011009">
    <property type="entry name" value="Kinase-like_dom_sf"/>
</dbReference>
<dbReference type="SMART" id="SM00220">
    <property type="entry name" value="S_TKc"/>
    <property type="match status" value="1"/>
</dbReference>
<keyword evidence="3" id="KW-0418">Kinase</keyword>
<dbReference type="GO" id="GO:0005524">
    <property type="term" value="F:ATP binding"/>
    <property type="evidence" value="ECO:0007669"/>
    <property type="project" value="InterPro"/>
</dbReference>
<dbReference type="PROSITE" id="PS00108">
    <property type="entry name" value="PROTEIN_KINASE_ST"/>
    <property type="match status" value="1"/>
</dbReference>
<dbReference type="InterPro" id="IPR006073">
    <property type="entry name" value="GTP-bd"/>
</dbReference>
<dbReference type="GO" id="GO:0005525">
    <property type="term" value="F:GTP binding"/>
    <property type="evidence" value="ECO:0007669"/>
    <property type="project" value="InterPro"/>
</dbReference>
<comment type="caution">
    <text evidence="3">The sequence shown here is derived from an EMBL/GenBank/DDBJ whole genome shotgun (WGS) entry which is preliminary data.</text>
</comment>
<dbReference type="OrthoDB" id="8954335at2759"/>